<evidence type="ECO:0000313" key="6">
    <source>
        <dbReference type="EMBL" id="SMX24347.1"/>
    </source>
</evidence>
<dbReference type="InterPro" id="IPR004408">
    <property type="entry name" value="Biotin_CoA_COase_ligase"/>
</dbReference>
<dbReference type="InterPro" id="IPR004143">
    <property type="entry name" value="BPL_LPL_catalytic"/>
</dbReference>
<evidence type="ECO:0000313" key="7">
    <source>
        <dbReference type="Proteomes" id="UP000201838"/>
    </source>
</evidence>
<dbReference type="PANTHER" id="PTHR12835:SF5">
    <property type="entry name" value="BIOTIN--PROTEIN LIGASE"/>
    <property type="match status" value="1"/>
</dbReference>
<dbReference type="Proteomes" id="UP000201838">
    <property type="component" value="Unassembled WGS sequence"/>
</dbReference>
<dbReference type="OrthoDB" id="9807064at2"/>
<evidence type="ECO:0000256" key="1">
    <source>
        <dbReference type="ARBA" id="ARBA00022598"/>
    </source>
</evidence>
<keyword evidence="7" id="KW-1185">Reference proteome</keyword>
<keyword evidence="2" id="KW-0092">Biotin</keyword>
<evidence type="ECO:0000256" key="4">
    <source>
        <dbReference type="ARBA" id="ARBA00047846"/>
    </source>
</evidence>
<dbReference type="AlphaFoldDB" id="A0A238J161"/>
<keyword evidence="1 6" id="KW-0436">Ligase</keyword>
<dbReference type="Gene3D" id="3.30.930.10">
    <property type="entry name" value="Bira Bifunctional Protein, Domain 2"/>
    <property type="match status" value="1"/>
</dbReference>
<dbReference type="PROSITE" id="PS51733">
    <property type="entry name" value="BPL_LPL_CATALYTIC"/>
    <property type="match status" value="1"/>
</dbReference>
<accession>A0A238J161</accession>
<protein>
    <recommendedName>
        <fullName evidence="3">biotin--[biotin carboxyl-carrier protein] ligase</fullName>
        <ecNumber evidence="3">6.3.4.15</ecNumber>
    </recommendedName>
</protein>
<name>A0A238J161_9RHOB</name>
<dbReference type="EC" id="6.3.4.15" evidence="3"/>
<dbReference type="RefSeq" id="WP_093974311.1">
    <property type="nucleotide sequence ID" value="NZ_FXXQ01000008.1"/>
</dbReference>
<dbReference type="GO" id="GO:0004077">
    <property type="term" value="F:biotin--[biotin carboxyl-carrier protein] ligase activity"/>
    <property type="evidence" value="ECO:0007669"/>
    <property type="project" value="UniProtKB-EC"/>
</dbReference>
<dbReference type="Pfam" id="PF02237">
    <property type="entry name" value="BPL_C"/>
    <property type="match status" value="1"/>
</dbReference>
<comment type="catalytic activity">
    <reaction evidence="4">
        <text>biotin + L-lysyl-[protein] + ATP = N(6)-biotinyl-L-lysyl-[protein] + AMP + diphosphate + H(+)</text>
        <dbReference type="Rhea" id="RHEA:11756"/>
        <dbReference type="Rhea" id="RHEA-COMP:9752"/>
        <dbReference type="Rhea" id="RHEA-COMP:10505"/>
        <dbReference type="ChEBI" id="CHEBI:15378"/>
        <dbReference type="ChEBI" id="CHEBI:29969"/>
        <dbReference type="ChEBI" id="CHEBI:30616"/>
        <dbReference type="ChEBI" id="CHEBI:33019"/>
        <dbReference type="ChEBI" id="CHEBI:57586"/>
        <dbReference type="ChEBI" id="CHEBI:83144"/>
        <dbReference type="ChEBI" id="CHEBI:456215"/>
        <dbReference type="EC" id="6.3.4.15"/>
    </reaction>
</comment>
<organism evidence="6 7">
    <name type="scientific">Boseongicola aestuarii</name>
    <dbReference type="NCBI Taxonomy" id="1470561"/>
    <lineage>
        <taxon>Bacteria</taxon>
        <taxon>Pseudomonadati</taxon>
        <taxon>Pseudomonadota</taxon>
        <taxon>Alphaproteobacteria</taxon>
        <taxon>Rhodobacterales</taxon>
        <taxon>Paracoccaceae</taxon>
        <taxon>Boseongicola</taxon>
    </lineage>
</organism>
<evidence type="ECO:0000256" key="3">
    <source>
        <dbReference type="ARBA" id="ARBA00024227"/>
    </source>
</evidence>
<dbReference type="PANTHER" id="PTHR12835">
    <property type="entry name" value="BIOTIN PROTEIN LIGASE"/>
    <property type="match status" value="1"/>
</dbReference>
<sequence>MTREPLPWPEGVDRIVLDEVDSTMAEAARRASSLARPTWIMARHQTAARGRRGKVWSNPAGNFAATFVMKPGGSPASAALRSFAAANALFEALAMKVDRDALSLKWPNDVLLNGGKVAGILLESTGRGGVIEWLSVGIGVNLMTVPGDVGRTDFPPVSLVGEGGEACDGDEFLSLLASNFATEERLLQEFGFAHIREKWLKHAARLGEVITARTSKGEVMGTFETVDEAGHLVLLTPKGRVTIPAADVYF</sequence>
<dbReference type="SUPFAM" id="SSF55681">
    <property type="entry name" value="Class II aaRS and biotin synthetases"/>
    <property type="match status" value="1"/>
</dbReference>
<reference evidence="6 7" key="1">
    <citation type="submission" date="2017-05" db="EMBL/GenBank/DDBJ databases">
        <authorList>
            <person name="Song R."/>
            <person name="Chenine A.L."/>
            <person name="Ruprecht R.M."/>
        </authorList>
    </citation>
    <scope>NUCLEOTIDE SEQUENCE [LARGE SCALE GENOMIC DNA]</scope>
    <source>
        <strain evidence="6 7">CECT 8489</strain>
    </source>
</reference>
<gene>
    <name evidence="6" type="primary">birA_2</name>
    <name evidence="6" type="ORF">BOA8489_02471</name>
</gene>
<evidence type="ECO:0000256" key="2">
    <source>
        <dbReference type="ARBA" id="ARBA00023267"/>
    </source>
</evidence>
<dbReference type="NCBIfam" id="TIGR00121">
    <property type="entry name" value="birA_ligase"/>
    <property type="match status" value="1"/>
</dbReference>
<dbReference type="GO" id="GO:0005737">
    <property type="term" value="C:cytoplasm"/>
    <property type="evidence" value="ECO:0007669"/>
    <property type="project" value="TreeGrafter"/>
</dbReference>
<proteinExistence type="predicted"/>
<dbReference type="CDD" id="cd16442">
    <property type="entry name" value="BPL"/>
    <property type="match status" value="1"/>
</dbReference>
<dbReference type="InterPro" id="IPR003142">
    <property type="entry name" value="BPL_C"/>
</dbReference>
<dbReference type="InterPro" id="IPR045864">
    <property type="entry name" value="aa-tRNA-synth_II/BPL/LPL"/>
</dbReference>
<dbReference type="EMBL" id="FXXQ01000008">
    <property type="protein sequence ID" value="SMX24347.1"/>
    <property type="molecule type" value="Genomic_DNA"/>
</dbReference>
<dbReference type="Pfam" id="PF03099">
    <property type="entry name" value="BPL_LplA_LipB"/>
    <property type="match status" value="1"/>
</dbReference>
<evidence type="ECO:0000259" key="5">
    <source>
        <dbReference type="PROSITE" id="PS51733"/>
    </source>
</evidence>
<feature type="domain" description="BPL/LPL catalytic" evidence="5">
    <location>
        <begin position="9"/>
        <end position="188"/>
    </location>
</feature>